<dbReference type="InterPro" id="IPR016161">
    <property type="entry name" value="Ald_DH/histidinol_DH"/>
</dbReference>
<dbReference type="PANTHER" id="PTHR42804:SF1">
    <property type="entry name" value="ALDEHYDE DEHYDROGENASE-RELATED"/>
    <property type="match status" value="1"/>
</dbReference>
<dbReference type="InterPro" id="IPR016162">
    <property type="entry name" value="Ald_DH_N"/>
</dbReference>
<comment type="catalytic activity">
    <reaction evidence="4">
        <text>an aldehyde + NAD(+) + H2O = a carboxylate + NADH + 2 H(+)</text>
        <dbReference type="Rhea" id="RHEA:16185"/>
        <dbReference type="ChEBI" id="CHEBI:15377"/>
        <dbReference type="ChEBI" id="CHEBI:15378"/>
        <dbReference type="ChEBI" id="CHEBI:17478"/>
        <dbReference type="ChEBI" id="CHEBI:29067"/>
        <dbReference type="ChEBI" id="CHEBI:57540"/>
        <dbReference type="ChEBI" id="CHEBI:57945"/>
        <dbReference type="EC" id="1.2.1.3"/>
    </reaction>
</comment>
<dbReference type="PROSITE" id="PS00070">
    <property type="entry name" value="ALDEHYDE_DEHYDR_CYS"/>
    <property type="match status" value="1"/>
</dbReference>
<name>A0A964E529_9PROT</name>
<dbReference type="InterPro" id="IPR016163">
    <property type="entry name" value="Ald_DH_C"/>
</dbReference>
<sequence>MQTIENIYVDGAFTTPKGEERLPLFNPSTEEQIGTVRLGNIEDVAIAVASAKRAFPRVSRTTKSERIAMLQRLSAAVLARAAELTAVMAEEYGAPAYVTGFSIPHAASVFLDMARTLETYEFHRTIGRAAVEMRPSGIAAAITPWNSNIGFICSKLATAVAAGTSIVIKPSEMSAIQTHLLTECLHEAGLPAGVFNIVNGKGPVVGAALSTHPDIAKISFTGSTATGRSILAAAADSMKRVTLELGGKSPTIILDDADLDRAIPHALMVGFGNSGQACIAGTRILAPASRLDEIKDRLRAAVAGIKVGAPSDPEVRIGPMVSQTQWDRVQAYIRLGQAEGATLLTGGEGRPDGLNRGWFVKPTVFAEVSNQMRIAREEIFGPVLCLIPYESEAEAIEIANDTSYGLASYVLSSDLDRAKRVAAQLEAGRVAINDAPHEPLAPFGGFKQSGIGREFGVFGLDSFLEPRAVLV</sequence>
<dbReference type="RefSeq" id="WP_227308773.1">
    <property type="nucleotide sequence ID" value="NZ_JAESVA010000006.1"/>
</dbReference>
<dbReference type="CDD" id="cd07138">
    <property type="entry name" value="ALDH_CddD_SSP0762"/>
    <property type="match status" value="1"/>
</dbReference>
<dbReference type="Proteomes" id="UP000721844">
    <property type="component" value="Unassembled WGS sequence"/>
</dbReference>
<comment type="similarity">
    <text evidence="1 6">Belongs to the aldehyde dehydrogenase family.</text>
</comment>
<evidence type="ECO:0000313" key="9">
    <source>
        <dbReference type="Proteomes" id="UP000721844"/>
    </source>
</evidence>
<dbReference type="Gene3D" id="3.40.605.10">
    <property type="entry name" value="Aldehyde Dehydrogenase, Chain A, domain 1"/>
    <property type="match status" value="1"/>
</dbReference>
<gene>
    <name evidence="8" type="ORF">ACELLULO517_17810</name>
</gene>
<dbReference type="EMBL" id="JAESVA010000006">
    <property type="protein sequence ID" value="MCB8882106.1"/>
    <property type="molecule type" value="Genomic_DNA"/>
</dbReference>
<dbReference type="PANTHER" id="PTHR42804">
    <property type="entry name" value="ALDEHYDE DEHYDROGENASE"/>
    <property type="match status" value="1"/>
</dbReference>
<keyword evidence="9" id="KW-1185">Reference proteome</keyword>
<evidence type="ECO:0000256" key="2">
    <source>
        <dbReference type="ARBA" id="ARBA00023002"/>
    </source>
</evidence>
<dbReference type="EC" id="1.2.1.3" evidence="3"/>
<evidence type="ECO:0000256" key="3">
    <source>
        <dbReference type="ARBA" id="ARBA00024226"/>
    </source>
</evidence>
<feature type="active site" evidence="5">
    <location>
        <position position="244"/>
    </location>
</feature>
<dbReference type="FunFam" id="3.40.309.10:FF:000012">
    <property type="entry name" value="Betaine aldehyde dehydrogenase"/>
    <property type="match status" value="1"/>
</dbReference>
<evidence type="ECO:0000256" key="4">
    <source>
        <dbReference type="ARBA" id="ARBA00049194"/>
    </source>
</evidence>
<accession>A0A964E529</accession>
<evidence type="ECO:0000256" key="6">
    <source>
        <dbReference type="RuleBase" id="RU003345"/>
    </source>
</evidence>
<dbReference type="AlphaFoldDB" id="A0A964E529"/>
<evidence type="ECO:0000313" key="8">
    <source>
        <dbReference type="EMBL" id="MCB8882106.1"/>
    </source>
</evidence>
<proteinExistence type="inferred from homology"/>
<evidence type="ECO:0000256" key="5">
    <source>
        <dbReference type="PROSITE-ProRule" id="PRU10007"/>
    </source>
</evidence>
<dbReference type="SUPFAM" id="SSF53720">
    <property type="entry name" value="ALDH-like"/>
    <property type="match status" value="1"/>
</dbReference>
<feature type="domain" description="Aldehyde dehydrogenase" evidence="7">
    <location>
        <begin position="16"/>
        <end position="469"/>
    </location>
</feature>
<protein>
    <recommendedName>
        <fullName evidence="3">aldehyde dehydrogenase (NAD(+))</fullName>
        <ecNumber evidence="3">1.2.1.3</ecNumber>
    </recommendedName>
</protein>
<dbReference type="Gene3D" id="3.40.309.10">
    <property type="entry name" value="Aldehyde Dehydrogenase, Chain A, domain 2"/>
    <property type="match status" value="1"/>
</dbReference>
<keyword evidence="2 6" id="KW-0560">Oxidoreductase</keyword>
<reference evidence="8 9" key="1">
    <citation type="journal article" date="2021" name="Microorganisms">
        <title>Acidisoma silvae sp. nov. and Acidisomacellulosilytica sp. nov., Two Acidophilic Bacteria Isolated from Decaying Wood, Hydrolyzing Cellulose and Producing Poly-3-hydroxybutyrate.</title>
        <authorList>
            <person name="Mieszkin S."/>
            <person name="Pouder E."/>
            <person name="Uroz S."/>
            <person name="Simon-Colin C."/>
            <person name="Alain K."/>
        </authorList>
    </citation>
    <scope>NUCLEOTIDE SEQUENCE [LARGE SCALE GENOMIC DNA]</scope>
    <source>
        <strain evidence="8 9">HW T5.17</strain>
    </source>
</reference>
<dbReference type="Pfam" id="PF00171">
    <property type="entry name" value="Aldedh"/>
    <property type="match status" value="1"/>
</dbReference>
<dbReference type="FunFam" id="3.40.605.10:FF:000007">
    <property type="entry name" value="NAD/NADP-dependent betaine aldehyde dehydrogenase"/>
    <property type="match status" value="1"/>
</dbReference>
<dbReference type="InterPro" id="IPR029510">
    <property type="entry name" value="Ald_DH_CS_GLU"/>
</dbReference>
<dbReference type="InterPro" id="IPR015590">
    <property type="entry name" value="Aldehyde_DH_dom"/>
</dbReference>
<dbReference type="PROSITE" id="PS00687">
    <property type="entry name" value="ALDEHYDE_DEHYDR_GLU"/>
    <property type="match status" value="1"/>
</dbReference>
<dbReference type="InterPro" id="IPR016160">
    <property type="entry name" value="Ald_DH_CS_CYS"/>
</dbReference>
<evidence type="ECO:0000256" key="1">
    <source>
        <dbReference type="ARBA" id="ARBA00009986"/>
    </source>
</evidence>
<dbReference type="GO" id="GO:0004029">
    <property type="term" value="F:aldehyde dehydrogenase (NAD+) activity"/>
    <property type="evidence" value="ECO:0007669"/>
    <property type="project" value="UniProtKB-EC"/>
</dbReference>
<comment type="caution">
    <text evidence="8">The sequence shown here is derived from an EMBL/GenBank/DDBJ whole genome shotgun (WGS) entry which is preliminary data.</text>
</comment>
<organism evidence="8 9">
    <name type="scientific">Acidisoma cellulosilyticum</name>
    <dbReference type="NCBI Taxonomy" id="2802395"/>
    <lineage>
        <taxon>Bacteria</taxon>
        <taxon>Pseudomonadati</taxon>
        <taxon>Pseudomonadota</taxon>
        <taxon>Alphaproteobacteria</taxon>
        <taxon>Acetobacterales</taxon>
        <taxon>Acidocellaceae</taxon>
        <taxon>Acidisoma</taxon>
    </lineage>
</organism>
<evidence type="ECO:0000259" key="7">
    <source>
        <dbReference type="Pfam" id="PF00171"/>
    </source>
</evidence>